<organism evidence="1 2">
    <name type="scientific">Perkinsus olseni</name>
    <name type="common">Perkinsus atlanticus</name>
    <dbReference type="NCBI Taxonomy" id="32597"/>
    <lineage>
        <taxon>Eukaryota</taxon>
        <taxon>Sar</taxon>
        <taxon>Alveolata</taxon>
        <taxon>Perkinsozoa</taxon>
        <taxon>Perkinsea</taxon>
        <taxon>Perkinsida</taxon>
        <taxon>Perkinsidae</taxon>
        <taxon>Perkinsus</taxon>
    </lineage>
</organism>
<reference evidence="1 2" key="1">
    <citation type="submission" date="2020-04" db="EMBL/GenBank/DDBJ databases">
        <title>Perkinsus olseni comparative genomics.</title>
        <authorList>
            <person name="Bogema D.R."/>
        </authorList>
    </citation>
    <scope>NUCLEOTIDE SEQUENCE [LARGE SCALE GENOMIC DNA]</scope>
    <source>
        <strain evidence="1">ATCC PRA-205</strain>
    </source>
</reference>
<evidence type="ECO:0000313" key="1">
    <source>
        <dbReference type="EMBL" id="KAF4738996.1"/>
    </source>
</evidence>
<feature type="non-terminal residue" evidence="1">
    <location>
        <position position="1"/>
    </location>
</feature>
<evidence type="ECO:0000313" key="2">
    <source>
        <dbReference type="Proteomes" id="UP000574390"/>
    </source>
</evidence>
<proteinExistence type="predicted"/>
<sequence length="231" mass="25717">KMETMAANIRETNVLPKTPACTLMGFVTIFNKLPEGQRTPDGLLNSFIALVGNRGIENTNIKTLKYLLDPLKSFVDIEVLKDIANWEASVRKFEANSNRIATPFSWEVLGALFRHNWAGALHGAYGGRTLTGKEKNMVVFSNSFFALGNEEGMKVHKMLGGSSFLRDFGNDGLPFDSENLRRHLLSITASAYRAYESLYYTSETLWEAVKMSNRQVIRGLVAVINSLSATN</sequence>
<name>A0A7J6T3G6_PEROL</name>
<accession>A0A7J6T3G6</accession>
<dbReference type="AlphaFoldDB" id="A0A7J6T3G6"/>
<dbReference type="EMBL" id="JABANM010010664">
    <property type="protein sequence ID" value="KAF4738996.1"/>
    <property type="molecule type" value="Genomic_DNA"/>
</dbReference>
<protein>
    <submittedName>
        <fullName evidence="1">Uncharacterized protein</fullName>
    </submittedName>
</protein>
<comment type="caution">
    <text evidence="1">The sequence shown here is derived from an EMBL/GenBank/DDBJ whole genome shotgun (WGS) entry which is preliminary data.</text>
</comment>
<feature type="non-terminal residue" evidence="1">
    <location>
        <position position="231"/>
    </location>
</feature>
<dbReference type="Proteomes" id="UP000574390">
    <property type="component" value="Unassembled WGS sequence"/>
</dbReference>
<gene>
    <name evidence="1" type="ORF">FOZ62_014486</name>
</gene>